<name>A0ABY4SAY2_AQUTE</name>
<proteinExistence type="predicted"/>
<evidence type="ECO:0000313" key="1">
    <source>
        <dbReference type="EMBL" id="URI08196.1"/>
    </source>
</evidence>
<dbReference type="Proteomes" id="UP001056201">
    <property type="component" value="Chromosome 1"/>
</dbReference>
<sequence>MNQPRLFSQVAALALSAVFTLGMLAGVNGLAHSEHAANDAQLLVQQQAASAPRG</sequence>
<dbReference type="EMBL" id="CP097635">
    <property type="protein sequence ID" value="URI08196.1"/>
    <property type="molecule type" value="Genomic_DNA"/>
</dbReference>
<organism evidence="1 2">
    <name type="scientific">Aquincola tertiaricarbonis</name>
    <dbReference type="NCBI Taxonomy" id="391953"/>
    <lineage>
        <taxon>Bacteria</taxon>
        <taxon>Pseudomonadati</taxon>
        <taxon>Pseudomonadota</taxon>
        <taxon>Betaproteobacteria</taxon>
        <taxon>Burkholderiales</taxon>
        <taxon>Sphaerotilaceae</taxon>
        <taxon>Aquincola</taxon>
    </lineage>
</organism>
<evidence type="ECO:0000313" key="2">
    <source>
        <dbReference type="Proteomes" id="UP001056201"/>
    </source>
</evidence>
<reference evidence="1" key="1">
    <citation type="submission" date="2022-05" db="EMBL/GenBank/DDBJ databases">
        <title>An RpoN-dependent PEP-CTERM gene is involved in floc formation of an Aquincola tertiaricarbonis strain.</title>
        <authorList>
            <person name="Qiu D."/>
            <person name="Xia M."/>
        </authorList>
    </citation>
    <scope>NUCLEOTIDE SEQUENCE</scope>
    <source>
        <strain evidence="1">RN12</strain>
    </source>
</reference>
<protein>
    <submittedName>
        <fullName evidence="1">Uncharacterized protein</fullName>
    </submittedName>
</protein>
<accession>A0ABY4SAY2</accession>
<keyword evidence="2" id="KW-1185">Reference proteome</keyword>
<gene>
    <name evidence="1" type="ORF">MW290_06370</name>
</gene>
<dbReference type="RefSeq" id="WP_250196417.1">
    <property type="nucleotide sequence ID" value="NZ_CP097635.1"/>
</dbReference>